<sequence length="362" mass="41770">MNEAIFQHPYAMNRAAKQAFLMDELTRLTDFHKCHCEPYDHILRTVPFESEITQVEHLPYLPVQLFKMMDLRSVPKDEVIKTLTSSGTTSQQVSKIYINRETSELQSKALVSIVRDFIGKQRLPMIIIDTKNVIKDRKAFSARGAGIVGFSNFGRNHFYLLDDNMEIDWDGLYAFLEKYKDERIFLFGFTFMIWQYFLKVCLDKNIQLPLDNSILIHGGGWKKLSDESVSNEIFKQSLFEQFHIPLVHNYYGMVEQVGSIFMECEHGHFHTPNFADVMIRDFETLKPVMNEKRGIVQVISILPKSYPGHSLLTEDVGTVHGEDNCPCGRMGRHFTIEGRIPKAEIRGCSDTHAFDQQNGVNM</sequence>
<dbReference type="Proteomes" id="UP000078454">
    <property type="component" value="Unassembled WGS sequence"/>
</dbReference>
<proteinExistence type="predicted"/>
<comment type="caution">
    <text evidence="2">The sequence shown here is derived from an EMBL/GenBank/DDBJ whole genome shotgun (WGS) entry which is preliminary data.</text>
</comment>
<dbReference type="InterPro" id="IPR007534">
    <property type="entry name" value="LuxE"/>
</dbReference>
<protein>
    <submittedName>
        <fullName evidence="2">Acyl-protein synthetase</fullName>
    </submittedName>
</protein>
<dbReference type="STRING" id="1850517.A8708_33940"/>
<dbReference type="AlphaFoldDB" id="A0A198A0F6"/>
<keyword evidence="3" id="KW-1185">Reference proteome</keyword>
<dbReference type="Gene3D" id="3.40.50.12780">
    <property type="entry name" value="N-terminal domain of ligase-like"/>
    <property type="match status" value="1"/>
</dbReference>
<dbReference type="RefSeq" id="WP_068669475.1">
    <property type="nucleotide sequence ID" value="NZ_LYPB01000089.1"/>
</dbReference>
<evidence type="ECO:0000313" key="3">
    <source>
        <dbReference type="Proteomes" id="UP000078454"/>
    </source>
</evidence>
<dbReference type="Pfam" id="PF04443">
    <property type="entry name" value="LuxE"/>
    <property type="match status" value="1"/>
</dbReference>
<dbReference type="GO" id="GO:0047474">
    <property type="term" value="F:long-chain fatty acid--protein ligase activity"/>
    <property type="evidence" value="ECO:0007669"/>
    <property type="project" value="InterPro"/>
</dbReference>
<feature type="domain" description="Acyl-protein synthetase LuxE" evidence="1">
    <location>
        <begin position="16"/>
        <end position="351"/>
    </location>
</feature>
<dbReference type="EMBL" id="LYPB01000089">
    <property type="protein sequence ID" value="OAS14503.1"/>
    <property type="molecule type" value="Genomic_DNA"/>
</dbReference>
<accession>A0A198A0F6</accession>
<evidence type="ECO:0000259" key="1">
    <source>
        <dbReference type="Pfam" id="PF04443"/>
    </source>
</evidence>
<name>A0A198A0F6_9BACL</name>
<organism evidence="2 3">
    <name type="scientific">Paenibacillus oryzisoli</name>
    <dbReference type="NCBI Taxonomy" id="1850517"/>
    <lineage>
        <taxon>Bacteria</taxon>
        <taxon>Bacillati</taxon>
        <taxon>Bacillota</taxon>
        <taxon>Bacilli</taxon>
        <taxon>Bacillales</taxon>
        <taxon>Paenibacillaceae</taxon>
        <taxon>Paenibacillus</taxon>
    </lineage>
</organism>
<reference evidence="2 3" key="1">
    <citation type="submission" date="2016-05" db="EMBL/GenBank/DDBJ databases">
        <title>Paenibacillus sp. 1ZS3-15 nov., isolated from the rhizosphere soil.</title>
        <authorList>
            <person name="Zhang X.X."/>
            <person name="Zhang J."/>
        </authorList>
    </citation>
    <scope>NUCLEOTIDE SEQUENCE [LARGE SCALE GENOMIC DNA]</scope>
    <source>
        <strain evidence="2 3">1ZS3-15</strain>
    </source>
</reference>
<dbReference type="GO" id="GO:0008218">
    <property type="term" value="P:bioluminescence"/>
    <property type="evidence" value="ECO:0007669"/>
    <property type="project" value="InterPro"/>
</dbReference>
<dbReference type="InterPro" id="IPR042099">
    <property type="entry name" value="ANL_N_sf"/>
</dbReference>
<evidence type="ECO:0000313" key="2">
    <source>
        <dbReference type="EMBL" id="OAS14503.1"/>
    </source>
</evidence>
<gene>
    <name evidence="2" type="ORF">A8708_33940</name>
</gene>